<comment type="similarity">
    <text evidence="5">Belongs to the protease inhibitor I48 family.</text>
</comment>
<keyword evidence="3" id="KW-0789">Thiol protease inhibitor</keyword>
<organism evidence="6 7">
    <name type="scientific">Hohenbuehelia grisea</name>
    <dbReference type="NCBI Taxonomy" id="104357"/>
    <lineage>
        <taxon>Eukaryota</taxon>
        <taxon>Fungi</taxon>
        <taxon>Dikarya</taxon>
        <taxon>Basidiomycota</taxon>
        <taxon>Agaricomycotina</taxon>
        <taxon>Agaricomycetes</taxon>
        <taxon>Agaricomycetidae</taxon>
        <taxon>Agaricales</taxon>
        <taxon>Pleurotineae</taxon>
        <taxon>Pleurotaceae</taxon>
        <taxon>Hohenbuehelia</taxon>
    </lineage>
</organism>
<dbReference type="InterPro" id="IPR019508">
    <property type="entry name" value="Prot_inh_I48_clitocypin"/>
</dbReference>
<proteinExistence type="inferred from homology"/>
<evidence type="ECO:0000256" key="5">
    <source>
        <dbReference type="ARBA" id="ARBA00025775"/>
    </source>
</evidence>
<comment type="function">
    <text evidence="4">Binds and inhibits cysteine proteinases. Inhibits most strongly papain and cathepsin L, more weakly bromelain and cathepsin B while it is completely ineffective against cathepsin H.</text>
</comment>
<evidence type="ECO:0000256" key="4">
    <source>
        <dbReference type="ARBA" id="ARBA00024855"/>
    </source>
</evidence>
<dbReference type="Gene3D" id="2.80.10.50">
    <property type="match status" value="1"/>
</dbReference>
<sequence length="157" mass="16680">MSQSALQQGFYALRHGPAFGVGGMYATGNVTDTPIFIGAQVPSLHRKQSWAVTPVVGKHDMYTIALANSDVVGAFGTPKNKVTVNAPVVLAAKPQNWRIVKSKTASVSDAYEIHADTCAKCPGLVISVPGVGNELKLVKLDSVKGDIPYFKFYGKST</sequence>
<evidence type="ECO:0000313" key="6">
    <source>
        <dbReference type="EMBL" id="KAL0948494.1"/>
    </source>
</evidence>
<name>A0ABR3IYV2_9AGAR</name>
<protein>
    <submittedName>
        <fullName evidence="6">Uncharacterized protein</fullName>
    </submittedName>
</protein>
<dbReference type="Pfam" id="PF10467">
    <property type="entry name" value="Inhibitor_I48"/>
    <property type="match status" value="1"/>
</dbReference>
<accession>A0ABR3IYV2</accession>
<gene>
    <name evidence="6" type="ORF">HGRIS_011060</name>
</gene>
<comment type="caution">
    <text evidence="6">The sequence shown here is derived from an EMBL/GenBank/DDBJ whole genome shotgun (WGS) entry which is preliminary data.</text>
</comment>
<evidence type="ECO:0000313" key="7">
    <source>
        <dbReference type="Proteomes" id="UP001556367"/>
    </source>
</evidence>
<reference evidence="7" key="1">
    <citation type="submission" date="2024-06" db="EMBL/GenBank/DDBJ databases">
        <title>Multi-omics analyses provide insights into the biosynthesis of the anticancer antibiotic pleurotin in Hohenbuehelia grisea.</title>
        <authorList>
            <person name="Weaver J.A."/>
            <person name="Alberti F."/>
        </authorList>
    </citation>
    <scope>NUCLEOTIDE SEQUENCE [LARGE SCALE GENOMIC DNA]</scope>
    <source>
        <strain evidence="7">T-177</strain>
    </source>
</reference>
<evidence type="ECO:0000256" key="2">
    <source>
        <dbReference type="ARBA" id="ARBA00022690"/>
    </source>
</evidence>
<evidence type="ECO:0000256" key="1">
    <source>
        <dbReference type="ARBA" id="ARBA00011738"/>
    </source>
</evidence>
<keyword evidence="2" id="KW-0646">Protease inhibitor</keyword>
<dbReference type="EMBL" id="JASNQZ010000014">
    <property type="protein sequence ID" value="KAL0948494.1"/>
    <property type="molecule type" value="Genomic_DNA"/>
</dbReference>
<dbReference type="Proteomes" id="UP001556367">
    <property type="component" value="Unassembled WGS sequence"/>
</dbReference>
<evidence type="ECO:0000256" key="3">
    <source>
        <dbReference type="ARBA" id="ARBA00022704"/>
    </source>
</evidence>
<comment type="subunit">
    <text evidence="1">Homodimer.</text>
</comment>
<keyword evidence="7" id="KW-1185">Reference proteome</keyword>